<feature type="compositionally biased region" description="Low complexity" evidence="1">
    <location>
        <begin position="118"/>
        <end position="133"/>
    </location>
</feature>
<evidence type="ECO:0000313" key="3">
    <source>
        <dbReference type="Proteomes" id="UP001592528"/>
    </source>
</evidence>
<feature type="region of interest" description="Disordered" evidence="1">
    <location>
        <begin position="98"/>
        <end position="133"/>
    </location>
</feature>
<name>A0ABV6UW61_9ACTN</name>
<organism evidence="2 3">
    <name type="scientific">Streptacidiphilus cavernicola</name>
    <dbReference type="NCBI Taxonomy" id="3342716"/>
    <lineage>
        <taxon>Bacteria</taxon>
        <taxon>Bacillati</taxon>
        <taxon>Actinomycetota</taxon>
        <taxon>Actinomycetes</taxon>
        <taxon>Kitasatosporales</taxon>
        <taxon>Streptomycetaceae</taxon>
        <taxon>Streptacidiphilus</taxon>
    </lineage>
</organism>
<sequence length="133" mass="14523">MNPAAQSPRWDTHTRTPAPAAQLYQLPDGRRLVAPQPVRTGALQLGMWIMLDGRPYEITDMRSRLEGGRVIHLAQRAPHAMTSLETVPVYTVAPALPSGQDDEIPTGAVAREHQLREPASGARRGRPHGAPAR</sequence>
<gene>
    <name evidence="2" type="ORF">ACEZDJ_30940</name>
</gene>
<dbReference type="EMBL" id="JBHEZZ010000023">
    <property type="protein sequence ID" value="MFC1405715.1"/>
    <property type="molecule type" value="Genomic_DNA"/>
</dbReference>
<evidence type="ECO:0000313" key="2">
    <source>
        <dbReference type="EMBL" id="MFC1405715.1"/>
    </source>
</evidence>
<evidence type="ECO:0000256" key="1">
    <source>
        <dbReference type="SAM" id="MobiDB-lite"/>
    </source>
</evidence>
<proteinExistence type="predicted"/>
<dbReference type="Proteomes" id="UP001592528">
    <property type="component" value="Unassembled WGS sequence"/>
</dbReference>
<reference evidence="2 3" key="1">
    <citation type="submission" date="2024-09" db="EMBL/GenBank/DDBJ databases">
        <authorList>
            <person name="Lee S.D."/>
        </authorList>
    </citation>
    <scope>NUCLEOTIDE SEQUENCE [LARGE SCALE GENOMIC DNA]</scope>
    <source>
        <strain evidence="2 3">N1-5</strain>
    </source>
</reference>
<keyword evidence="3" id="KW-1185">Reference proteome</keyword>
<protein>
    <submittedName>
        <fullName evidence="2">Uncharacterized protein</fullName>
    </submittedName>
</protein>
<comment type="caution">
    <text evidence="2">The sequence shown here is derived from an EMBL/GenBank/DDBJ whole genome shotgun (WGS) entry which is preliminary data.</text>
</comment>
<dbReference type="RefSeq" id="WP_157624067.1">
    <property type="nucleotide sequence ID" value="NZ_JBHEZZ010000023.1"/>
</dbReference>
<accession>A0ABV6UW61</accession>